<sequence length="54" mass="6075">MKTASKHILFVVLALVITSATPLAFVTMEKTPLKNSSNEMYEVYKSGLPLRYIE</sequence>
<organism evidence="1">
    <name type="scientific">hydrothermal vent metagenome</name>
    <dbReference type="NCBI Taxonomy" id="652676"/>
    <lineage>
        <taxon>unclassified sequences</taxon>
        <taxon>metagenomes</taxon>
        <taxon>ecological metagenomes</taxon>
    </lineage>
</organism>
<gene>
    <name evidence="1" type="ORF">MNBD_GAMMA05-112</name>
</gene>
<dbReference type="AlphaFoldDB" id="A0A3B0WLK2"/>
<protein>
    <submittedName>
        <fullName evidence="1">Uncharacterized protein</fullName>
    </submittedName>
</protein>
<feature type="non-terminal residue" evidence="1">
    <location>
        <position position="54"/>
    </location>
</feature>
<proteinExistence type="predicted"/>
<accession>A0A3B0WLK2</accession>
<evidence type="ECO:0000313" key="1">
    <source>
        <dbReference type="EMBL" id="VAW51457.1"/>
    </source>
</evidence>
<reference evidence="1" key="1">
    <citation type="submission" date="2018-06" db="EMBL/GenBank/DDBJ databases">
        <authorList>
            <person name="Zhirakovskaya E."/>
        </authorList>
    </citation>
    <scope>NUCLEOTIDE SEQUENCE</scope>
</reference>
<name>A0A3B0WLK2_9ZZZZ</name>
<dbReference type="EMBL" id="UOFE01000016">
    <property type="protein sequence ID" value="VAW51457.1"/>
    <property type="molecule type" value="Genomic_DNA"/>
</dbReference>